<reference evidence="6" key="1">
    <citation type="journal article" date="2014" name="Int. J. Syst. Evol. Microbiol.">
        <title>Complete genome sequence of Corynebacterium casei LMG S-19264T (=DSM 44701T), isolated from a smear-ripened cheese.</title>
        <authorList>
            <consortium name="US DOE Joint Genome Institute (JGI-PGF)"/>
            <person name="Walter F."/>
            <person name="Albersmeier A."/>
            <person name="Kalinowski J."/>
            <person name="Ruckert C."/>
        </authorList>
    </citation>
    <scope>NUCLEOTIDE SEQUENCE</scope>
    <source>
        <strain evidence="6">VKM B-2935</strain>
    </source>
</reference>
<dbReference type="SUPFAM" id="SSF89392">
    <property type="entry name" value="Prokaryotic lipoproteins and lipoprotein localization factors"/>
    <property type="match status" value="1"/>
</dbReference>
<dbReference type="RefSeq" id="WP_271198338.1">
    <property type="nucleotide sequence ID" value="NZ_BSFN01000033.1"/>
</dbReference>
<protein>
    <submittedName>
        <fullName evidence="6">Outer-membrane lipoprotein carrier protein</fullName>
    </submittedName>
</protein>
<evidence type="ECO:0000256" key="5">
    <source>
        <dbReference type="SAM" id="SignalP"/>
    </source>
</evidence>
<feature type="chain" id="PRO_5040724016" evidence="5">
    <location>
        <begin position="20"/>
        <end position="197"/>
    </location>
</feature>
<evidence type="ECO:0000256" key="2">
    <source>
        <dbReference type="ARBA" id="ARBA00022448"/>
    </source>
</evidence>
<accession>A0A9W6KDI4</accession>
<gene>
    <name evidence="6" type="ORF">GCM10017655_51230</name>
</gene>
<dbReference type="Proteomes" id="UP001143328">
    <property type="component" value="Unassembled WGS sequence"/>
</dbReference>
<feature type="signal peptide" evidence="5">
    <location>
        <begin position="1"/>
        <end position="19"/>
    </location>
</feature>
<dbReference type="CDD" id="cd16325">
    <property type="entry name" value="LolA"/>
    <property type="match status" value="1"/>
</dbReference>
<keyword evidence="6" id="KW-0449">Lipoprotein</keyword>
<dbReference type="AlphaFoldDB" id="A0A9W6KDI4"/>
<keyword evidence="2" id="KW-0813">Transport</keyword>
<evidence type="ECO:0000256" key="3">
    <source>
        <dbReference type="ARBA" id="ARBA00022729"/>
    </source>
</evidence>
<comment type="subunit">
    <text evidence="1">Monomer.</text>
</comment>
<name>A0A9W6KDI4_9PSED</name>
<evidence type="ECO:0000313" key="7">
    <source>
        <dbReference type="Proteomes" id="UP001143328"/>
    </source>
</evidence>
<dbReference type="InterPro" id="IPR004564">
    <property type="entry name" value="OM_lipoprot_carrier_LolA-like"/>
</dbReference>
<dbReference type="Pfam" id="PF19574">
    <property type="entry name" value="LolA_3"/>
    <property type="match status" value="1"/>
</dbReference>
<dbReference type="Gene3D" id="2.50.20.10">
    <property type="entry name" value="Lipoprotein localisation LolA/LolB/LppX"/>
    <property type="match status" value="1"/>
</dbReference>
<evidence type="ECO:0000256" key="4">
    <source>
        <dbReference type="ARBA" id="ARBA00022927"/>
    </source>
</evidence>
<keyword evidence="4" id="KW-0653">Protein transport</keyword>
<evidence type="ECO:0000313" key="6">
    <source>
        <dbReference type="EMBL" id="GLK92059.1"/>
    </source>
</evidence>
<proteinExistence type="predicted"/>
<dbReference type="InterPro" id="IPR029046">
    <property type="entry name" value="LolA/LolB/LppX"/>
</dbReference>
<keyword evidence="7" id="KW-1185">Reference proteome</keyword>
<dbReference type="GO" id="GO:0015031">
    <property type="term" value="P:protein transport"/>
    <property type="evidence" value="ECO:0007669"/>
    <property type="project" value="UniProtKB-KW"/>
</dbReference>
<keyword evidence="3 5" id="KW-0732">Signal</keyword>
<evidence type="ECO:0000256" key="1">
    <source>
        <dbReference type="ARBA" id="ARBA00011245"/>
    </source>
</evidence>
<organism evidence="6 7">
    <name type="scientific">Pseudomonas turukhanskensis</name>
    <dbReference type="NCBI Taxonomy" id="1806536"/>
    <lineage>
        <taxon>Bacteria</taxon>
        <taxon>Pseudomonadati</taxon>
        <taxon>Pseudomonadota</taxon>
        <taxon>Gammaproteobacteria</taxon>
        <taxon>Pseudomonadales</taxon>
        <taxon>Pseudomonadaceae</taxon>
        <taxon>Pseudomonas</taxon>
    </lineage>
</organism>
<dbReference type="EMBL" id="BSFN01000033">
    <property type="protein sequence ID" value="GLK92059.1"/>
    <property type="molecule type" value="Genomic_DNA"/>
</dbReference>
<sequence length="197" mass="21763">MKRFFALLLTVVLAPLAHAFDLDQLAAQLAKPAVVRGPFIQEKHLRALPKPLTSTGQFVLSRDLGLLWLLQSPLQQDYRIDGNGIAKRTPQGWQPVPQQNASAQQNRLFLAVLKGDSSGLRQDFELSLSGEASAWTLDLVPRSLLLKQIFTAIQISGGEQVSRIELRETQGDSTVLRLTDSHADSQLSDTDRHAFAD</sequence>
<reference evidence="6" key="2">
    <citation type="submission" date="2023-01" db="EMBL/GenBank/DDBJ databases">
        <authorList>
            <person name="Sun Q."/>
            <person name="Evtushenko L."/>
        </authorList>
    </citation>
    <scope>NUCLEOTIDE SEQUENCE</scope>
    <source>
        <strain evidence="6">VKM B-2935</strain>
    </source>
</reference>
<comment type="caution">
    <text evidence="6">The sequence shown here is derived from an EMBL/GenBank/DDBJ whole genome shotgun (WGS) entry which is preliminary data.</text>
</comment>